<keyword evidence="5" id="KW-1185">Reference proteome</keyword>
<organism evidence="4 5">
    <name type="scientific">Hyalomma marginatum</name>
    <dbReference type="NCBI Taxonomy" id="34627"/>
    <lineage>
        <taxon>Eukaryota</taxon>
        <taxon>Metazoa</taxon>
        <taxon>Ecdysozoa</taxon>
        <taxon>Arthropoda</taxon>
        <taxon>Chelicerata</taxon>
        <taxon>Arachnida</taxon>
        <taxon>Acari</taxon>
        <taxon>Parasitiformes</taxon>
        <taxon>Ixodida</taxon>
        <taxon>Ixodoidea</taxon>
        <taxon>Ixodidae</taxon>
        <taxon>Hyalomminae</taxon>
        <taxon>Hyalomma</taxon>
    </lineage>
</organism>
<name>A0A8S4C097_9ACAR</name>
<keyword evidence="2" id="KW-0808">Transferase</keyword>
<dbReference type="Gene3D" id="3.40.50.150">
    <property type="entry name" value="Vaccinia Virus protein VP39"/>
    <property type="match status" value="1"/>
</dbReference>
<feature type="domain" description="Methyltransferase" evidence="3">
    <location>
        <begin position="47"/>
        <end position="132"/>
    </location>
</feature>
<evidence type="ECO:0000256" key="2">
    <source>
        <dbReference type="ARBA" id="ARBA00022679"/>
    </source>
</evidence>
<keyword evidence="1 4" id="KW-0489">Methyltransferase</keyword>
<sequence>MFLKQVQHSFNKSATSYESVGHIQRSIAHMLVKEILNDLANKEPRRIIDIGTGTGFIIEELLKHLPYATYTANDLAHNMIEIAKAKFINCQNINYLVGDANTLNLEYSDLVTSSMSLQWFPDIQGVLKKLYNKTAALAFSTLLEENFKEWYQILHQFNISSPSFHTKKELEEICLCLNPHRYRFFNESYIIKFNNALEMVKYLKKLGANVNNNDNKYLVKNLLDNYKEPIETRYEVFFAILEK</sequence>
<gene>
    <name evidence="4" type="ORF">MHYMCMPASI_00512</name>
</gene>
<dbReference type="CDD" id="cd02440">
    <property type="entry name" value="AdoMet_MTases"/>
    <property type="match status" value="1"/>
</dbReference>
<dbReference type="EMBL" id="CAJVAF010000215">
    <property type="protein sequence ID" value="CAG7591929.1"/>
    <property type="molecule type" value="Genomic_DNA"/>
</dbReference>
<dbReference type="AlphaFoldDB" id="A0A8S4C097"/>
<dbReference type="Proteomes" id="UP000837675">
    <property type="component" value="Unassembled WGS sequence"/>
</dbReference>
<protein>
    <submittedName>
        <fullName evidence="4">Methyltransferase domain-containing protein</fullName>
    </submittedName>
</protein>
<evidence type="ECO:0000259" key="3">
    <source>
        <dbReference type="Pfam" id="PF13649"/>
    </source>
</evidence>
<dbReference type="GO" id="GO:0008168">
    <property type="term" value="F:methyltransferase activity"/>
    <property type="evidence" value="ECO:0007669"/>
    <property type="project" value="UniProtKB-KW"/>
</dbReference>
<evidence type="ECO:0000256" key="1">
    <source>
        <dbReference type="ARBA" id="ARBA00022603"/>
    </source>
</evidence>
<dbReference type="Pfam" id="PF13649">
    <property type="entry name" value="Methyltransf_25"/>
    <property type="match status" value="1"/>
</dbReference>
<proteinExistence type="predicted"/>
<dbReference type="GO" id="GO:0032259">
    <property type="term" value="P:methylation"/>
    <property type="evidence" value="ECO:0007669"/>
    <property type="project" value="UniProtKB-KW"/>
</dbReference>
<dbReference type="PANTHER" id="PTHR43861">
    <property type="entry name" value="TRANS-ACONITATE 2-METHYLTRANSFERASE-RELATED"/>
    <property type="match status" value="1"/>
</dbReference>
<evidence type="ECO:0000313" key="5">
    <source>
        <dbReference type="Proteomes" id="UP000837675"/>
    </source>
</evidence>
<accession>A0A8S4C097</accession>
<comment type="caution">
    <text evidence="4">The sequence shown here is derived from an EMBL/GenBank/DDBJ whole genome shotgun (WGS) entry which is preliminary data.</text>
</comment>
<evidence type="ECO:0000313" key="4">
    <source>
        <dbReference type="EMBL" id="CAG7591929.1"/>
    </source>
</evidence>
<dbReference type="PANTHER" id="PTHR43861:SF1">
    <property type="entry name" value="TRANS-ACONITATE 2-METHYLTRANSFERASE"/>
    <property type="match status" value="1"/>
</dbReference>
<dbReference type="InterPro" id="IPR029063">
    <property type="entry name" value="SAM-dependent_MTases_sf"/>
</dbReference>
<reference evidence="4" key="1">
    <citation type="submission" date="2021-06" db="EMBL/GenBank/DDBJ databases">
        <authorList>
            <person name="Nardi T."/>
            <person name="Nardi T."/>
        </authorList>
    </citation>
    <scope>NUCLEOTIDE SEQUENCE</scope>
</reference>
<dbReference type="SUPFAM" id="SSF53335">
    <property type="entry name" value="S-adenosyl-L-methionine-dependent methyltransferases"/>
    <property type="match status" value="1"/>
</dbReference>
<dbReference type="InterPro" id="IPR041698">
    <property type="entry name" value="Methyltransf_25"/>
</dbReference>